<dbReference type="PANTHER" id="PTHR11668">
    <property type="entry name" value="SERINE/THREONINE PROTEIN PHOSPHATASE"/>
    <property type="match status" value="1"/>
</dbReference>
<feature type="domain" description="Serine/threonine specific protein phosphatases" evidence="4">
    <location>
        <begin position="252"/>
        <end position="257"/>
    </location>
</feature>
<evidence type="ECO:0000259" key="4">
    <source>
        <dbReference type="PROSITE" id="PS00125"/>
    </source>
</evidence>
<dbReference type="PRINTS" id="PR00114">
    <property type="entry name" value="STPHPHTASE"/>
</dbReference>
<dbReference type="PANTHER" id="PTHR11668:SF496">
    <property type="entry name" value="SERINE_THREONINE-PROTEIN PHOSPHATASE"/>
    <property type="match status" value="1"/>
</dbReference>
<comment type="catalytic activity">
    <reaction evidence="1">
        <text>O-phospho-L-threonyl-[protein] + H2O = L-threonyl-[protein] + phosphate</text>
        <dbReference type="Rhea" id="RHEA:47004"/>
        <dbReference type="Rhea" id="RHEA-COMP:11060"/>
        <dbReference type="Rhea" id="RHEA-COMP:11605"/>
        <dbReference type="ChEBI" id="CHEBI:15377"/>
        <dbReference type="ChEBI" id="CHEBI:30013"/>
        <dbReference type="ChEBI" id="CHEBI:43474"/>
        <dbReference type="ChEBI" id="CHEBI:61977"/>
        <dbReference type="EC" id="3.1.3.16"/>
    </reaction>
</comment>
<dbReference type="EC" id="3.1.3.16" evidence="1"/>
<keyword evidence="6" id="KW-1185">Reference proteome</keyword>
<dbReference type="PROSITE" id="PS00125">
    <property type="entry name" value="SER_THR_PHOSPHATASE"/>
    <property type="match status" value="1"/>
</dbReference>
<sequence>MNVFQNPGIGGLGSNFNRRRSRESRDSSIVAITDKQTKSLLRERDAKIAALEKEVIGLKNKISGLSKEQAMIMGQRKGKKGLTPYGNTVRVSTSKCSAKRRQLLAERARMGRNASISTQAILNSLPDEASPKEALINRVQEMFRSPNEHVGYLKSEQFAKDLIKLNKKVKGILEDEPRCVFLQSPAYVFGDIHGNLEDLHFFSDNIWNLGMALTAGNFVFLGDYVDRGMSCLEVVAYLLAMKLMLPQKVFLLRGNHETRDVNGWEEHYGVRSFIHQCRDRFGDDLGYKVWELTNSTFDRMPLAAVIDQDIFCVHGGIPRPVSDSSVEGGRIKDILNVSKVAGINPPYEHEEDDYQQVASDCIWSDPASEDQENYSVDKETGYGDSLRGGGAICFGHKAVTNFLQQQGFSYIMRAHEAHAEGVAVSKGARVFTVFSTSKDHNQGNNAMAGCILIDFEKMQVINRSPAYRNQYVHRRDSVSLAMLSEAEIKERVQLGLIEGYTAEDAEADEFEEEEWEEFDEDELNTSRDEADSSDEEEYVVDERRKSSVEPTRTMSSPEGTKDRHNFMVDDGGMPAKKIDFSGVDSTVRRKKRDKGKFASIAEENGDDEEDEESTVDGEDDEHSVEPFVESENYEPGASTTMSPALKNFSL</sequence>
<protein>
    <recommendedName>
        <fullName evidence="1">Serine/threonine-protein phosphatase</fullName>
        <ecNumber evidence="1">3.1.3.16</ecNumber>
    </recommendedName>
</protein>
<dbReference type="Proteomes" id="UP001530315">
    <property type="component" value="Unassembled WGS sequence"/>
</dbReference>
<gene>
    <name evidence="5" type="ORF">ACHAW5_000203</name>
</gene>
<dbReference type="Gene3D" id="3.60.21.10">
    <property type="match status" value="1"/>
</dbReference>
<organism evidence="5 6">
    <name type="scientific">Stephanodiscus triporus</name>
    <dbReference type="NCBI Taxonomy" id="2934178"/>
    <lineage>
        <taxon>Eukaryota</taxon>
        <taxon>Sar</taxon>
        <taxon>Stramenopiles</taxon>
        <taxon>Ochrophyta</taxon>
        <taxon>Bacillariophyta</taxon>
        <taxon>Coscinodiscophyceae</taxon>
        <taxon>Thalassiosirophycidae</taxon>
        <taxon>Stephanodiscales</taxon>
        <taxon>Stephanodiscaceae</taxon>
        <taxon>Stephanodiscus</taxon>
    </lineage>
</organism>
<reference evidence="5 6" key="1">
    <citation type="submission" date="2024-10" db="EMBL/GenBank/DDBJ databases">
        <title>Updated reference genomes for cyclostephanoid diatoms.</title>
        <authorList>
            <person name="Roberts W.R."/>
            <person name="Alverson A.J."/>
        </authorList>
    </citation>
    <scope>NUCLEOTIDE SEQUENCE [LARGE SCALE GENOMIC DNA]</scope>
    <source>
        <strain evidence="5 6">AJA276-08</strain>
    </source>
</reference>
<dbReference type="InterPro" id="IPR006186">
    <property type="entry name" value="Ser/Thr-sp_prot-phosphatase"/>
</dbReference>
<name>A0ABD3MGR5_9STRA</name>
<dbReference type="AlphaFoldDB" id="A0ABD3MGR5"/>
<feature type="compositionally biased region" description="Polar residues" evidence="3">
    <location>
        <begin position="548"/>
        <end position="558"/>
    </location>
</feature>
<accession>A0ABD3MGR5</accession>
<dbReference type="SMART" id="SM00156">
    <property type="entry name" value="PP2Ac"/>
    <property type="match status" value="1"/>
</dbReference>
<feature type="region of interest" description="Disordered" evidence="3">
    <location>
        <begin position="505"/>
        <end position="650"/>
    </location>
</feature>
<dbReference type="CDD" id="cd00144">
    <property type="entry name" value="MPP_PPP_family"/>
    <property type="match status" value="1"/>
</dbReference>
<feature type="compositionally biased region" description="Acidic residues" evidence="3">
    <location>
        <begin position="505"/>
        <end position="523"/>
    </location>
</feature>
<evidence type="ECO:0000256" key="1">
    <source>
        <dbReference type="RuleBase" id="RU004273"/>
    </source>
</evidence>
<proteinExistence type="inferred from homology"/>
<feature type="compositionally biased region" description="Polar residues" evidence="3">
    <location>
        <begin position="637"/>
        <end position="650"/>
    </location>
</feature>
<evidence type="ECO:0000313" key="6">
    <source>
        <dbReference type="Proteomes" id="UP001530315"/>
    </source>
</evidence>
<dbReference type="InterPro" id="IPR004843">
    <property type="entry name" value="Calcineurin-like_PHP"/>
</dbReference>
<keyword evidence="1" id="KW-0378">Hydrolase</keyword>
<comment type="similarity">
    <text evidence="1">Belongs to the PPP phosphatase family.</text>
</comment>
<comment type="caution">
    <text evidence="5">The sequence shown here is derived from an EMBL/GenBank/DDBJ whole genome shotgun (WGS) entry which is preliminary data.</text>
</comment>
<feature type="coiled-coil region" evidence="2">
    <location>
        <begin position="41"/>
        <end position="68"/>
    </location>
</feature>
<keyword evidence="2" id="KW-0175">Coiled coil</keyword>
<dbReference type="InterPro" id="IPR050341">
    <property type="entry name" value="PP1_catalytic_subunit"/>
</dbReference>
<evidence type="ECO:0000256" key="3">
    <source>
        <dbReference type="SAM" id="MobiDB-lite"/>
    </source>
</evidence>
<dbReference type="InterPro" id="IPR029052">
    <property type="entry name" value="Metallo-depent_PP-like"/>
</dbReference>
<feature type="compositionally biased region" description="Acidic residues" evidence="3">
    <location>
        <begin position="603"/>
        <end position="622"/>
    </location>
</feature>
<dbReference type="Pfam" id="PF00149">
    <property type="entry name" value="Metallophos"/>
    <property type="match status" value="1"/>
</dbReference>
<feature type="region of interest" description="Disordered" evidence="3">
    <location>
        <begin position="1"/>
        <end position="28"/>
    </location>
</feature>
<dbReference type="SUPFAM" id="SSF56300">
    <property type="entry name" value="Metallo-dependent phosphatases"/>
    <property type="match status" value="1"/>
</dbReference>
<evidence type="ECO:0000313" key="5">
    <source>
        <dbReference type="EMBL" id="KAL3762767.1"/>
    </source>
</evidence>
<dbReference type="EMBL" id="JALLAZ020001818">
    <property type="protein sequence ID" value="KAL3762767.1"/>
    <property type="molecule type" value="Genomic_DNA"/>
</dbReference>
<dbReference type="GO" id="GO:0004722">
    <property type="term" value="F:protein serine/threonine phosphatase activity"/>
    <property type="evidence" value="ECO:0007669"/>
    <property type="project" value="UniProtKB-EC"/>
</dbReference>
<evidence type="ECO:0000256" key="2">
    <source>
        <dbReference type="SAM" id="Coils"/>
    </source>
</evidence>